<evidence type="ECO:0000256" key="9">
    <source>
        <dbReference type="ARBA" id="ARBA00022927"/>
    </source>
</evidence>
<comment type="subcellular location">
    <subcellularLocation>
        <location evidence="3">Cell membrane</location>
        <topology evidence="3">Peripheral membrane protein</topology>
        <orientation evidence="3">Cytoplasmic side</orientation>
    </subcellularLocation>
    <subcellularLocation>
        <location evidence="2">Cytoplasm</location>
        <location evidence="2">Cytoskeleton</location>
    </subcellularLocation>
    <subcellularLocation>
        <location evidence="1">Cytoplasmic vesicle membrane</location>
        <topology evidence="1">Peripheral membrane protein</topology>
        <orientation evidence="1">Cytoplasmic side</orientation>
    </subcellularLocation>
</comment>
<dbReference type="GO" id="GO:0045010">
    <property type="term" value="P:actin nucleation"/>
    <property type="evidence" value="ECO:0007669"/>
    <property type="project" value="InterPro"/>
</dbReference>
<dbReference type="GO" id="GO:0003779">
    <property type="term" value="F:actin binding"/>
    <property type="evidence" value="ECO:0007669"/>
    <property type="project" value="UniProtKB-KW"/>
</dbReference>
<comment type="similarity">
    <text evidence="4">Belongs to the spire family.</text>
</comment>
<dbReference type="InterPro" id="IPR013083">
    <property type="entry name" value="Znf_RING/FYVE/PHD"/>
</dbReference>
<keyword evidence="7" id="KW-0963">Cytoplasm</keyword>
<reference evidence="16" key="1">
    <citation type="submission" date="2021-01" db="UniProtKB">
        <authorList>
            <consortium name="EnsemblMetazoa"/>
        </authorList>
    </citation>
    <scope>IDENTIFICATION</scope>
</reference>
<evidence type="ECO:0000313" key="17">
    <source>
        <dbReference type="Proteomes" id="UP000594262"/>
    </source>
</evidence>
<dbReference type="GO" id="GO:0036089">
    <property type="term" value="P:cleavage furrow formation"/>
    <property type="evidence" value="ECO:0007669"/>
    <property type="project" value="TreeGrafter"/>
</dbReference>
<keyword evidence="17" id="KW-1185">Reference proteome</keyword>
<evidence type="ECO:0000256" key="10">
    <source>
        <dbReference type="ARBA" id="ARBA00023136"/>
    </source>
</evidence>
<accession>A0A7M6DPU1</accession>
<dbReference type="GO" id="GO:0005886">
    <property type="term" value="C:plasma membrane"/>
    <property type="evidence" value="ECO:0007669"/>
    <property type="project" value="UniProtKB-SubCell"/>
</dbReference>
<dbReference type="InterPro" id="IPR011011">
    <property type="entry name" value="Znf_FYVE_PHD"/>
</dbReference>
<dbReference type="GO" id="GO:0051639">
    <property type="term" value="P:actin filament network formation"/>
    <property type="evidence" value="ECO:0007669"/>
    <property type="project" value="TreeGrafter"/>
</dbReference>
<dbReference type="Proteomes" id="UP000594262">
    <property type="component" value="Unplaced"/>
</dbReference>
<dbReference type="RefSeq" id="XP_066915264.1">
    <property type="nucleotide sequence ID" value="XM_067059163.1"/>
</dbReference>
<keyword evidence="5" id="KW-0813">Transport</keyword>
<protein>
    <recommendedName>
        <fullName evidence="15">KIND domain-containing protein</fullName>
    </recommendedName>
</protein>
<evidence type="ECO:0000256" key="13">
    <source>
        <dbReference type="ARBA" id="ARBA00023329"/>
    </source>
</evidence>
<dbReference type="PANTHER" id="PTHR21345:SF3">
    <property type="entry name" value="PROTEIN SPIRE"/>
    <property type="match status" value="1"/>
</dbReference>
<dbReference type="GO" id="GO:0030659">
    <property type="term" value="C:cytoplasmic vesicle membrane"/>
    <property type="evidence" value="ECO:0007669"/>
    <property type="project" value="UniProtKB-SubCell"/>
</dbReference>
<dbReference type="SUPFAM" id="SSF57903">
    <property type="entry name" value="FYVE/PHD zinc finger"/>
    <property type="match status" value="1"/>
</dbReference>
<dbReference type="GO" id="GO:0051295">
    <property type="term" value="P:establishment of meiotic spindle localization"/>
    <property type="evidence" value="ECO:0007669"/>
    <property type="project" value="TreeGrafter"/>
</dbReference>
<keyword evidence="9" id="KW-0653">Protein transport</keyword>
<organism evidence="16 17">
    <name type="scientific">Clytia hemisphaerica</name>
    <dbReference type="NCBI Taxonomy" id="252671"/>
    <lineage>
        <taxon>Eukaryota</taxon>
        <taxon>Metazoa</taxon>
        <taxon>Cnidaria</taxon>
        <taxon>Hydrozoa</taxon>
        <taxon>Hydroidolina</taxon>
        <taxon>Leptothecata</taxon>
        <taxon>Obeliida</taxon>
        <taxon>Clytiidae</taxon>
        <taxon>Clytia</taxon>
    </lineage>
</organism>
<dbReference type="GO" id="GO:0015031">
    <property type="term" value="P:protein transport"/>
    <property type="evidence" value="ECO:0007669"/>
    <property type="project" value="UniProtKB-KW"/>
</dbReference>
<dbReference type="Gene3D" id="3.30.40.10">
    <property type="entry name" value="Zinc/RING finger domain, C3HC4 (zinc finger)"/>
    <property type="match status" value="1"/>
</dbReference>
<dbReference type="GO" id="GO:0005938">
    <property type="term" value="C:cell cortex"/>
    <property type="evidence" value="ECO:0007669"/>
    <property type="project" value="TreeGrafter"/>
</dbReference>
<dbReference type="SMART" id="SM00750">
    <property type="entry name" value="KIND"/>
    <property type="match status" value="1"/>
</dbReference>
<evidence type="ECO:0000259" key="15">
    <source>
        <dbReference type="SMART" id="SM00750"/>
    </source>
</evidence>
<evidence type="ECO:0000256" key="11">
    <source>
        <dbReference type="ARBA" id="ARBA00023203"/>
    </source>
</evidence>
<keyword evidence="12" id="KW-0206">Cytoskeleton</keyword>
<feature type="domain" description="KIND" evidence="15">
    <location>
        <begin position="1"/>
        <end position="189"/>
    </location>
</feature>
<evidence type="ECO:0000256" key="5">
    <source>
        <dbReference type="ARBA" id="ARBA00022448"/>
    </source>
</evidence>
<dbReference type="GO" id="GO:0008017">
    <property type="term" value="F:microtubule binding"/>
    <property type="evidence" value="ECO:0007669"/>
    <property type="project" value="TreeGrafter"/>
</dbReference>
<dbReference type="Pfam" id="PF16474">
    <property type="entry name" value="KIND"/>
    <property type="match status" value="1"/>
</dbReference>
<dbReference type="GO" id="GO:0048193">
    <property type="term" value="P:Golgi vesicle transport"/>
    <property type="evidence" value="ECO:0007669"/>
    <property type="project" value="TreeGrafter"/>
</dbReference>
<dbReference type="InterPro" id="IPR029901">
    <property type="entry name" value="Spire"/>
</dbReference>
<evidence type="ECO:0000256" key="1">
    <source>
        <dbReference type="ARBA" id="ARBA00004180"/>
    </source>
</evidence>
<keyword evidence="6" id="KW-1003">Cell membrane</keyword>
<dbReference type="PANTHER" id="PTHR21345">
    <property type="entry name" value="SPIRE"/>
    <property type="match status" value="1"/>
</dbReference>
<dbReference type="GeneID" id="136802431"/>
<evidence type="ECO:0000256" key="2">
    <source>
        <dbReference type="ARBA" id="ARBA00004245"/>
    </source>
</evidence>
<dbReference type="InterPro" id="IPR011019">
    <property type="entry name" value="KIND_dom"/>
</dbReference>
<sequence>MQISEVLKLFDASLSQEQCWSIAYGVCKSLLLKKREDIQRKERIRYILSLDSLILTQRGEIEILHSEPNLHEIQKESELIFSIGNLICRCLDFGLDEVDICEVRFQDDMAELIGGMVLQSNEFDEGIGDTDSLGENWSENKKSDSLRSFKSLVEVLRFCEARLLRKNIECIGNHYSNVSQALYLEASELKAFLGHVLHDLDTSEKPTTYSFQTKTYIKEWAKLWIEVMGEVRQKTKEIKTQTDESAEIIAPETEYYKCTPFTRENLENTEELQASIKSSKSLDDLETLPEDAESRIFDFLKSRVSSHDELNTSRSMTPDSLDDLDDLDFEPQTKVPSKKKKLGVHDKLVRKISDWDQYSLDDTLEKDFLDGNFETSDDKNTDNKIDTELELDDFSDSMSSLRRFTAPVLSSHKKRISKSEMCLHQIDIDEITTENFEQEDLCKVGASLTEIFKIRQELTRAELQFSQDQDVLKQKKCFGCHKNKFTFFQRARMCAVCKKKYCINCLTENVPIPPSLTETLPPNVDVTYNANQPSSNLVRSKSMLHVGPSTTIKQLPWQRDAKVKGVRLSMCNECHVFVDSIKKERERIEWKVQLDLDL</sequence>
<dbReference type="EnsemblMetazoa" id="CLYHEMT021028.1">
    <property type="protein sequence ID" value="CLYHEMP021028.1"/>
    <property type="gene ID" value="CLYHEMG021028"/>
</dbReference>
<proteinExistence type="inferred from homology"/>
<evidence type="ECO:0000256" key="8">
    <source>
        <dbReference type="ARBA" id="ARBA00022737"/>
    </source>
</evidence>
<keyword evidence="13" id="KW-0968">Cytoplasmic vesicle</keyword>
<evidence type="ECO:0000256" key="3">
    <source>
        <dbReference type="ARBA" id="ARBA00004413"/>
    </source>
</evidence>
<dbReference type="GO" id="GO:0030041">
    <property type="term" value="P:actin filament polymerization"/>
    <property type="evidence" value="ECO:0007669"/>
    <property type="project" value="TreeGrafter"/>
</dbReference>
<feature type="region of interest" description="Disordered" evidence="14">
    <location>
        <begin position="308"/>
        <end position="336"/>
    </location>
</feature>
<evidence type="ECO:0000313" key="16">
    <source>
        <dbReference type="EnsemblMetazoa" id="CLYHEMP021028.1"/>
    </source>
</evidence>
<dbReference type="AlphaFoldDB" id="A0A7M6DPU1"/>
<name>A0A7M6DPU1_9CNID</name>
<keyword evidence="11" id="KW-0009">Actin-binding</keyword>
<dbReference type="GO" id="GO:0040038">
    <property type="term" value="P:polar body extrusion after meiotic divisions"/>
    <property type="evidence" value="ECO:0007669"/>
    <property type="project" value="TreeGrafter"/>
</dbReference>
<evidence type="ECO:0000256" key="14">
    <source>
        <dbReference type="SAM" id="MobiDB-lite"/>
    </source>
</evidence>
<dbReference type="OrthoDB" id="10043757at2759"/>
<keyword evidence="8" id="KW-0677">Repeat</keyword>
<dbReference type="Gene3D" id="1.10.510.10">
    <property type="entry name" value="Transferase(Phosphotransferase) domain 1"/>
    <property type="match status" value="1"/>
</dbReference>
<keyword evidence="10" id="KW-0472">Membrane</keyword>
<evidence type="ECO:0000256" key="7">
    <source>
        <dbReference type="ARBA" id="ARBA00022490"/>
    </source>
</evidence>
<dbReference type="GO" id="GO:0005856">
    <property type="term" value="C:cytoskeleton"/>
    <property type="evidence" value="ECO:0007669"/>
    <property type="project" value="UniProtKB-SubCell"/>
</dbReference>
<evidence type="ECO:0000256" key="4">
    <source>
        <dbReference type="ARBA" id="ARBA00010956"/>
    </source>
</evidence>
<evidence type="ECO:0000256" key="12">
    <source>
        <dbReference type="ARBA" id="ARBA00023212"/>
    </source>
</evidence>
<feature type="compositionally biased region" description="Acidic residues" evidence="14">
    <location>
        <begin position="320"/>
        <end position="329"/>
    </location>
</feature>
<evidence type="ECO:0000256" key="6">
    <source>
        <dbReference type="ARBA" id="ARBA00022475"/>
    </source>
</evidence>